<keyword evidence="4" id="KW-1185">Reference proteome</keyword>
<gene>
    <name evidence="3" type="ORF">GCM10010430_43740</name>
</gene>
<proteinExistence type="predicted"/>
<dbReference type="Pfam" id="PF19291">
    <property type="entry name" value="TREH_N"/>
    <property type="match status" value="1"/>
</dbReference>
<dbReference type="RefSeq" id="WP_344638154.1">
    <property type="nucleotide sequence ID" value="NZ_BAAATR010000020.1"/>
</dbReference>
<evidence type="ECO:0000259" key="2">
    <source>
        <dbReference type="Pfam" id="PF19291"/>
    </source>
</evidence>
<comment type="caution">
    <text evidence="3">The sequence shown here is derived from an EMBL/GenBank/DDBJ whole genome shotgun (WGS) entry which is preliminary data.</text>
</comment>
<evidence type="ECO:0000313" key="4">
    <source>
        <dbReference type="Proteomes" id="UP001500305"/>
    </source>
</evidence>
<accession>A0ABN3ED61</accession>
<dbReference type="Pfam" id="PF00723">
    <property type="entry name" value="Glyco_hydro_15"/>
    <property type="match status" value="1"/>
</dbReference>
<evidence type="ECO:0000259" key="1">
    <source>
        <dbReference type="Pfam" id="PF00723"/>
    </source>
</evidence>
<dbReference type="Proteomes" id="UP001500305">
    <property type="component" value="Unassembled WGS sequence"/>
</dbReference>
<reference evidence="3 4" key="1">
    <citation type="journal article" date="2019" name="Int. J. Syst. Evol. Microbiol.">
        <title>The Global Catalogue of Microorganisms (GCM) 10K type strain sequencing project: providing services to taxonomists for standard genome sequencing and annotation.</title>
        <authorList>
            <consortium name="The Broad Institute Genomics Platform"/>
            <consortium name="The Broad Institute Genome Sequencing Center for Infectious Disease"/>
            <person name="Wu L."/>
            <person name="Ma J."/>
        </authorList>
    </citation>
    <scope>NUCLEOTIDE SEQUENCE [LARGE SCALE GENOMIC DNA]</scope>
    <source>
        <strain evidence="3 4">JCM 7356</strain>
    </source>
</reference>
<dbReference type="InterPro" id="IPR011613">
    <property type="entry name" value="GH15-like"/>
</dbReference>
<dbReference type="EMBL" id="BAAATR010000020">
    <property type="protein sequence ID" value="GAA2255190.1"/>
    <property type="molecule type" value="Genomic_DNA"/>
</dbReference>
<dbReference type="PANTHER" id="PTHR31616:SF0">
    <property type="entry name" value="GLUCAN 1,4-ALPHA-GLUCOSIDASE"/>
    <property type="match status" value="1"/>
</dbReference>
<dbReference type="InterPro" id="IPR012341">
    <property type="entry name" value="6hp_glycosidase-like_sf"/>
</dbReference>
<dbReference type="InterPro" id="IPR045582">
    <property type="entry name" value="Trehalase-like_N"/>
</dbReference>
<organism evidence="3 4">
    <name type="scientific">Kitasatospora cystarginea</name>
    <dbReference type="NCBI Taxonomy" id="58350"/>
    <lineage>
        <taxon>Bacteria</taxon>
        <taxon>Bacillati</taxon>
        <taxon>Actinomycetota</taxon>
        <taxon>Actinomycetes</taxon>
        <taxon>Kitasatosporales</taxon>
        <taxon>Streptomycetaceae</taxon>
        <taxon>Kitasatospora</taxon>
    </lineage>
</organism>
<dbReference type="GO" id="GO:0016787">
    <property type="term" value="F:hydrolase activity"/>
    <property type="evidence" value="ECO:0007669"/>
    <property type="project" value="UniProtKB-KW"/>
</dbReference>
<dbReference type="InterPro" id="IPR008928">
    <property type="entry name" value="6-hairpin_glycosidase_sf"/>
</dbReference>
<protein>
    <submittedName>
        <fullName evidence="3">Glycoside hydrolase family 15 protein</fullName>
    </submittedName>
</protein>
<evidence type="ECO:0000313" key="3">
    <source>
        <dbReference type="EMBL" id="GAA2255190.1"/>
    </source>
</evidence>
<sequence length="622" mass="66869">MTVSTPPIESLAPIGNGRTAAIIDRTGSIGWLSLPDFDQPSVFADLLGNRRHGFWSLAPVEARSAPAGYRAYRPGSLVLDQVWELPSGTLQVTDFMPASQDPCAQVIRIAQCLDGQVTVSSRLLLAPGYGLARAVLRRVDGEAGTPRFAAEHQRATLWLDGPAHATGRRGPATSDTVLSAGQKVSFALTWQQPGEAVPLVPDAERALADTLVEWEDWSSRCTYTGPDREAVLSSAAFLGSLIHVPTGGIVAAVTTSLPEEIGGERNWDYRYCWLRDSALTVRELVRAGSYLSPVRAWRSWLVDTIGDPATVRIMYRLNGDSDLTETPLSHLPGYQGSRPVRIGNGAAGQLQLDVFGYVADALLAAEDAGLEPDPDADALLLGLADVVAANWGQPDQGIWEMRGPERHFTSSKVMAWVAIDRTLALLERRPNTDAPTLAGLRSLASAIHADILAHGFDAGRNTFVQYYGGQELDASLLLLPQVGFLPLDDKRTIGTVEAVQRELATYDGLVLRYRTHQGAEDNVDGLRGHEGAFLACSFWLVTALALIGRDNEARERMDALLALRSDVGVLAEEYDPSSGRQLGNTPQGLSHLALINAACALAPTAAPTLALPRQRASAVSSR</sequence>
<dbReference type="SUPFAM" id="SSF48208">
    <property type="entry name" value="Six-hairpin glycosidases"/>
    <property type="match status" value="1"/>
</dbReference>
<dbReference type="Gene3D" id="1.50.10.10">
    <property type="match status" value="1"/>
</dbReference>
<keyword evidence="3" id="KW-0378">Hydrolase</keyword>
<dbReference type="PANTHER" id="PTHR31616">
    <property type="entry name" value="TREHALASE"/>
    <property type="match status" value="1"/>
</dbReference>
<feature type="domain" description="GH15-like" evidence="1">
    <location>
        <begin position="226"/>
        <end position="598"/>
    </location>
</feature>
<name>A0ABN3ED61_9ACTN</name>
<feature type="domain" description="Trehalase-like N-terminal" evidence="2">
    <location>
        <begin position="5"/>
        <end position="135"/>
    </location>
</feature>